<accession>A0A6B8W765</accession>
<evidence type="ECO:0000256" key="7">
    <source>
        <dbReference type="SAM" id="SignalP"/>
    </source>
</evidence>
<keyword evidence="9" id="KW-0449">Lipoprotein</keyword>
<evidence type="ECO:0000313" key="10">
    <source>
        <dbReference type="Proteomes" id="UP000424462"/>
    </source>
</evidence>
<comment type="similarity">
    <text evidence="2">Belongs to the glycosyl hydrolase 3 family.</text>
</comment>
<dbReference type="InterPro" id="IPR050226">
    <property type="entry name" value="NagZ_Beta-hexosaminidase"/>
</dbReference>
<dbReference type="GO" id="GO:0009254">
    <property type="term" value="P:peptidoglycan turnover"/>
    <property type="evidence" value="ECO:0007669"/>
    <property type="project" value="TreeGrafter"/>
</dbReference>
<feature type="compositionally biased region" description="Polar residues" evidence="6">
    <location>
        <begin position="30"/>
        <end position="42"/>
    </location>
</feature>
<sequence precursor="true">MNKNFSVKVAAMTAAALCGGLLVACTPETIGSDTTETSSSPISEKPTGRPGEPAPTSSTSALPATEETPEQEELRAQVASLMMVGVTSYEDALAKLQQGAGGIFITSWADPAILTEPGRDIAALRETVGRDFSVSIDFEGGRVQRHSEILGNWPAPREMAATRTPEEVRALAAEMGKSLADHGITVNFAPVVDLDIAELDVIGDRSFSPDPVVAADYAAAFATGMKDAGVTAVFKHFPGHGQASGDTHTGFAVTPPIEVIREQDLPPFGRALTGAPGEVMVGHMVVPGLGDESLPSSLDPAVYQLLRSGAYPEGVPFNGVAYTDDLSGMAAITDLMSTPEAVAAAIGAGADQALWSSDESLEVVIDTVMAAIEAGTISEEQIQESAERVQV</sequence>
<gene>
    <name evidence="9" type="primary">ybbD</name>
    <name evidence="9" type="ORF">COCCU_12960</name>
</gene>
<evidence type="ECO:0000313" key="9">
    <source>
        <dbReference type="EMBL" id="QGU08491.1"/>
    </source>
</evidence>
<feature type="signal peptide" evidence="7">
    <location>
        <begin position="1"/>
        <end position="24"/>
    </location>
</feature>
<dbReference type="PROSITE" id="PS51257">
    <property type="entry name" value="PROKAR_LIPOPROTEIN"/>
    <property type="match status" value="1"/>
</dbReference>
<feature type="domain" description="Glycoside hydrolase family 3 N-terminal" evidence="8">
    <location>
        <begin position="74"/>
        <end position="390"/>
    </location>
</feature>
<evidence type="ECO:0000256" key="6">
    <source>
        <dbReference type="SAM" id="MobiDB-lite"/>
    </source>
</evidence>
<evidence type="ECO:0000256" key="3">
    <source>
        <dbReference type="ARBA" id="ARBA00012663"/>
    </source>
</evidence>
<dbReference type="InterPro" id="IPR001764">
    <property type="entry name" value="Glyco_hydro_3_N"/>
</dbReference>
<dbReference type="RefSeq" id="WP_407924142.1">
    <property type="nucleotide sequence ID" value="NZ_CP046455.1"/>
</dbReference>
<proteinExistence type="inferred from homology"/>
<dbReference type="KEGG" id="cok:COCCU_12960"/>
<dbReference type="EMBL" id="CP046455">
    <property type="protein sequence ID" value="QGU08491.1"/>
    <property type="molecule type" value="Genomic_DNA"/>
</dbReference>
<dbReference type="GO" id="GO:0005975">
    <property type="term" value="P:carbohydrate metabolic process"/>
    <property type="evidence" value="ECO:0007669"/>
    <property type="project" value="InterPro"/>
</dbReference>
<dbReference type="Pfam" id="PF00933">
    <property type="entry name" value="Glyco_hydro_3"/>
    <property type="match status" value="1"/>
</dbReference>
<dbReference type="GO" id="GO:0004563">
    <property type="term" value="F:beta-N-acetylhexosaminidase activity"/>
    <property type="evidence" value="ECO:0007669"/>
    <property type="project" value="UniProtKB-EC"/>
</dbReference>
<dbReference type="AlphaFoldDB" id="A0A6B8W765"/>
<feature type="region of interest" description="Disordered" evidence="6">
    <location>
        <begin position="30"/>
        <end position="73"/>
    </location>
</feature>
<evidence type="ECO:0000256" key="1">
    <source>
        <dbReference type="ARBA" id="ARBA00001231"/>
    </source>
</evidence>
<feature type="chain" id="PRO_5038548241" description="beta-N-acetylhexosaminidase" evidence="7">
    <location>
        <begin position="25"/>
        <end position="391"/>
    </location>
</feature>
<dbReference type="Gene3D" id="3.20.20.300">
    <property type="entry name" value="Glycoside hydrolase, family 3, N-terminal domain"/>
    <property type="match status" value="1"/>
</dbReference>
<organism evidence="9 10">
    <name type="scientific">Corynebacterium occultum</name>
    <dbReference type="NCBI Taxonomy" id="2675219"/>
    <lineage>
        <taxon>Bacteria</taxon>
        <taxon>Bacillati</taxon>
        <taxon>Actinomycetota</taxon>
        <taxon>Actinomycetes</taxon>
        <taxon>Mycobacteriales</taxon>
        <taxon>Corynebacteriaceae</taxon>
        <taxon>Corynebacterium</taxon>
    </lineage>
</organism>
<name>A0A6B8W765_9CORY</name>
<keyword evidence="5" id="KW-0326">Glycosidase</keyword>
<comment type="catalytic activity">
    <reaction evidence="1">
        <text>Hydrolysis of terminal non-reducing N-acetyl-D-hexosamine residues in N-acetyl-beta-D-hexosaminides.</text>
        <dbReference type="EC" id="3.2.1.52"/>
    </reaction>
</comment>
<evidence type="ECO:0000259" key="8">
    <source>
        <dbReference type="Pfam" id="PF00933"/>
    </source>
</evidence>
<keyword evidence="10" id="KW-1185">Reference proteome</keyword>
<dbReference type="InterPro" id="IPR036962">
    <property type="entry name" value="Glyco_hydro_3_N_sf"/>
</dbReference>
<dbReference type="PANTHER" id="PTHR30480">
    <property type="entry name" value="BETA-HEXOSAMINIDASE-RELATED"/>
    <property type="match status" value="1"/>
</dbReference>
<dbReference type="PANTHER" id="PTHR30480:SF13">
    <property type="entry name" value="BETA-HEXOSAMINIDASE"/>
    <property type="match status" value="1"/>
</dbReference>
<dbReference type="Proteomes" id="UP000424462">
    <property type="component" value="Chromosome"/>
</dbReference>
<evidence type="ECO:0000256" key="4">
    <source>
        <dbReference type="ARBA" id="ARBA00022801"/>
    </source>
</evidence>
<protein>
    <recommendedName>
        <fullName evidence="3">beta-N-acetylhexosaminidase</fullName>
        <ecNumber evidence="3">3.2.1.52</ecNumber>
    </recommendedName>
</protein>
<reference evidence="9 10" key="1">
    <citation type="submission" date="2019-11" db="EMBL/GenBank/DDBJ databases">
        <title>Complete genome sequence of Corynebacterium kalinowskii 1959, a novel Corynebacterium species isolated from soil of a small paddock in Vilsendorf, Germany.</title>
        <authorList>
            <person name="Schaffert L."/>
            <person name="Ruwe M."/>
            <person name="Milse J."/>
            <person name="Hanuschka K."/>
            <person name="Ortseifen V."/>
            <person name="Droste J."/>
            <person name="Brandt D."/>
            <person name="Schlueter L."/>
            <person name="Kutter Y."/>
            <person name="Vinke S."/>
            <person name="Viehoefer P."/>
            <person name="Jacob L."/>
            <person name="Luebke N.-C."/>
            <person name="Schulte-Berndt E."/>
            <person name="Hain C."/>
            <person name="Linder M."/>
            <person name="Schmidt P."/>
            <person name="Wollenschlaeger L."/>
            <person name="Luttermann T."/>
            <person name="Thieme E."/>
            <person name="Hassa J."/>
            <person name="Haak M."/>
            <person name="Wittchen M."/>
            <person name="Mentz A."/>
            <person name="Persicke M."/>
            <person name="Busche T."/>
            <person name="Ruckert C."/>
        </authorList>
    </citation>
    <scope>NUCLEOTIDE SEQUENCE [LARGE SCALE GENOMIC DNA]</scope>
    <source>
        <strain evidence="9 10">2039</strain>
    </source>
</reference>
<dbReference type="InterPro" id="IPR017853">
    <property type="entry name" value="GH"/>
</dbReference>
<evidence type="ECO:0000256" key="2">
    <source>
        <dbReference type="ARBA" id="ARBA00005336"/>
    </source>
</evidence>
<dbReference type="EC" id="3.2.1.52" evidence="3"/>
<dbReference type="SUPFAM" id="SSF51445">
    <property type="entry name" value="(Trans)glycosidases"/>
    <property type="match status" value="1"/>
</dbReference>
<keyword evidence="7" id="KW-0732">Signal</keyword>
<keyword evidence="4" id="KW-0378">Hydrolase</keyword>
<evidence type="ECO:0000256" key="5">
    <source>
        <dbReference type="ARBA" id="ARBA00023295"/>
    </source>
</evidence>